<gene>
    <name evidence="5" type="ORF">C1280_23130</name>
</gene>
<dbReference type="RefSeq" id="WP_109571169.1">
    <property type="nucleotide sequence ID" value="NZ_CP025958.1"/>
</dbReference>
<dbReference type="OrthoDB" id="9781367at2"/>
<evidence type="ECO:0000256" key="3">
    <source>
        <dbReference type="ARBA" id="ARBA00022679"/>
    </source>
</evidence>
<evidence type="ECO:0000313" key="5">
    <source>
        <dbReference type="EMBL" id="AWM39603.1"/>
    </source>
</evidence>
<dbReference type="InterPro" id="IPR001173">
    <property type="entry name" value="Glyco_trans_2-like"/>
</dbReference>
<evidence type="ECO:0000259" key="4">
    <source>
        <dbReference type="Pfam" id="PF13632"/>
    </source>
</evidence>
<reference evidence="5 6" key="1">
    <citation type="submission" date="2018-01" db="EMBL/GenBank/DDBJ databases">
        <title>G. obscuriglobus.</title>
        <authorList>
            <person name="Franke J."/>
            <person name="Blomberg W."/>
            <person name="Selmecki A."/>
        </authorList>
    </citation>
    <scope>NUCLEOTIDE SEQUENCE [LARGE SCALE GENOMIC DNA]</scope>
    <source>
        <strain evidence="5 6">DSM 5831</strain>
    </source>
</reference>
<keyword evidence="3" id="KW-0808">Transferase</keyword>
<dbReference type="SUPFAM" id="SSF53448">
    <property type="entry name" value="Nucleotide-diphospho-sugar transferases"/>
    <property type="match status" value="1"/>
</dbReference>
<dbReference type="PANTHER" id="PTHR43179:SF12">
    <property type="entry name" value="GALACTOFURANOSYLTRANSFERASE GLFT2"/>
    <property type="match status" value="1"/>
</dbReference>
<dbReference type="KEGG" id="gog:C1280_23130"/>
<accession>A0A2Z3H0R4</accession>
<organism evidence="5 6">
    <name type="scientific">Gemmata obscuriglobus</name>
    <dbReference type="NCBI Taxonomy" id="114"/>
    <lineage>
        <taxon>Bacteria</taxon>
        <taxon>Pseudomonadati</taxon>
        <taxon>Planctomycetota</taxon>
        <taxon>Planctomycetia</taxon>
        <taxon>Gemmatales</taxon>
        <taxon>Gemmataceae</taxon>
        <taxon>Gemmata</taxon>
    </lineage>
</organism>
<dbReference type="PANTHER" id="PTHR43179">
    <property type="entry name" value="RHAMNOSYLTRANSFERASE WBBL"/>
    <property type="match status" value="1"/>
</dbReference>
<dbReference type="AlphaFoldDB" id="A0A2Z3H0R4"/>
<sequence length="315" mass="35264">MAQVQAPTPTALQYSVVIVTYRRHEPLCDTLRALGPHIDPAVGEVLVIDQLPPGPLPADVLATPGLRYVSLDRPGMVPARNDGIRRARGEIVLFLDDDIVPLPGLIDGHLAAYRDPAVGGVAGRILDPGVEPAAEQPDPRSFDSRRGWEYATFDHTTPADVLTARGCNMSFRREILCRLGGFDRNIEIFRDDTDMSLRVIAGGWKVRFAPAAGLVHLSTPSGGTRQAKTSAGYWGREWGIYRQSFRHYRDNLYFLFRHLRGPARWSAVWRAYRGYVGLSRWPWRLAAKNAAFGLALLHATRMARRRRYQPCVLDE</sequence>
<keyword evidence="6" id="KW-1185">Reference proteome</keyword>
<protein>
    <recommendedName>
        <fullName evidence="4">Glycosyltransferase 2-like domain-containing protein</fullName>
    </recommendedName>
</protein>
<dbReference type="EMBL" id="CP025958">
    <property type="protein sequence ID" value="AWM39603.1"/>
    <property type="molecule type" value="Genomic_DNA"/>
</dbReference>
<feature type="domain" description="Glycosyltransferase 2-like" evidence="4">
    <location>
        <begin position="91"/>
        <end position="302"/>
    </location>
</feature>
<evidence type="ECO:0000256" key="1">
    <source>
        <dbReference type="ARBA" id="ARBA00006739"/>
    </source>
</evidence>
<evidence type="ECO:0000256" key="2">
    <source>
        <dbReference type="ARBA" id="ARBA00022676"/>
    </source>
</evidence>
<comment type="similarity">
    <text evidence="1">Belongs to the glycosyltransferase 2 family.</text>
</comment>
<dbReference type="InterPro" id="IPR029044">
    <property type="entry name" value="Nucleotide-diphossugar_trans"/>
</dbReference>
<dbReference type="Pfam" id="PF13632">
    <property type="entry name" value="Glyco_trans_2_3"/>
    <property type="match status" value="1"/>
</dbReference>
<evidence type="ECO:0000313" key="6">
    <source>
        <dbReference type="Proteomes" id="UP000245802"/>
    </source>
</evidence>
<keyword evidence="2" id="KW-0328">Glycosyltransferase</keyword>
<dbReference type="Gene3D" id="3.90.550.10">
    <property type="entry name" value="Spore Coat Polysaccharide Biosynthesis Protein SpsA, Chain A"/>
    <property type="match status" value="1"/>
</dbReference>
<dbReference type="Proteomes" id="UP000245802">
    <property type="component" value="Chromosome"/>
</dbReference>
<dbReference type="GO" id="GO:0016757">
    <property type="term" value="F:glycosyltransferase activity"/>
    <property type="evidence" value="ECO:0007669"/>
    <property type="project" value="UniProtKB-KW"/>
</dbReference>
<proteinExistence type="inferred from homology"/>
<name>A0A2Z3H0R4_9BACT</name>